<protein>
    <submittedName>
        <fullName evidence="2">Uncharacterized protein</fullName>
    </submittedName>
</protein>
<gene>
    <name evidence="2" type="ORF">BJ322DRAFT_1076718</name>
</gene>
<dbReference type="Proteomes" id="UP000736335">
    <property type="component" value="Unassembled WGS sequence"/>
</dbReference>
<keyword evidence="1" id="KW-0812">Transmembrane</keyword>
<feature type="transmembrane region" description="Helical" evidence="1">
    <location>
        <begin position="73"/>
        <end position="90"/>
    </location>
</feature>
<keyword evidence="3" id="KW-1185">Reference proteome</keyword>
<evidence type="ECO:0000256" key="1">
    <source>
        <dbReference type="SAM" id="Phobius"/>
    </source>
</evidence>
<proteinExistence type="predicted"/>
<feature type="transmembrane region" description="Helical" evidence="1">
    <location>
        <begin position="225"/>
        <end position="248"/>
    </location>
</feature>
<feature type="transmembrane region" description="Helical" evidence="1">
    <location>
        <begin position="123"/>
        <end position="143"/>
    </location>
</feature>
<keyword evidence="1" id="KW-1133">Transmembrane helix</keyword>
<evidence type="ECO:0000313" key="2">
    <source>
        <dbReference type="EMBL" id="KAF9781524.1"/>
    </source>
</evidence>
<feature type="transmembrane region" description="Helical" evidence="1">
    <location>
        <begin position="307"/>
        <end position="326"/>
    </location>
</feature>
<feature type="transmembrane region" description="Helical" evidence="1">
    <location>
        <begin position="274"/>
        <end position="295"/>
    </location>
</feature>
<sequence>MSSSSPANTTECFETDFINAFVTYGVSKSMVNCLNLTEIKRYVAAYCTKPPSDDDCPFDFCPNPEIAGPLVRIANYVTTFCVAVLVFYSPRRVKEAFWSQVLTIYSLLLTCLIAIIRQDLTRFHALVVLALVLSPITIYFVGYSIRSFWSTHHRLENLLGRENYFRRSVVLFSGLAWLAIFIYTYLPKGVRNFAQASCKGRTAIEGFYLTIPFQYLWDWAVLYQVVYPVIIFAVPLATIIAAWIMAIVRKREEIWPPGEPYRPRFVKVWRTVGYYYPLIQFISVVAFPMGYWIAVVELCTYGTQDNAFSLSFGQVFALFVAVPPLIQVTQLLGKTWYWFRGLSWVQRIAGPPPERPDETKRGSYFELPE</sequence>
<organism evidence="2 3">
    <name type="scientific">Thelephora terrestris</name>
    <dbReference type="NCBI Taxonomy" id="56493"/>
    <lineage>
        <taxon>Eukaryota</taxon>
        <taxon>Fungi</taxon>
        <taxon>Dikarya</taxon>
        <taxon>Basidiomycota</taxon>
        <taxon>Agaricomycotina</taxon>
        <taxon>Agaricomycetes</taxon>
        <taxon>Thelephorales</taxon>
        <taxon>Thelephoraceae</taxon>
        <taxon>Thelephora</taxon>
    </lineage>
</organism>
<accession>A0A9P6H8U3</accession>
<dbReference type="OrthoDB" id="3234297at2759"/>
<dbReference type="EMBL" id="WIUZ02000013">
    <property type="protein sequence ID" value="KAF9781524.1"/>
    <property type="molecule type" value="Genomic_DNA"/>
</dbReference>
<dbReference type="AlphaFoldDB" id="A0A9P6H8U3"/>
<reference evidence="2" key="2">
    <citation type="submission" date="2020-11" db="EMBL/GenBank/DDBJ databases">
        <authorList>
            <consortium name="DOE Joint Genome Institute"/>
            <person name="Kuo A."/>
            <person name="Miyauchi S."/>
            <person name="Kiss E."/>
            <person name="Drula E."/>
            <person name="Kohler A."/>
            <person name="Sanchez-Garcia M."/>
            <person name="Andreopoulos B."/>
            <person name="Barry K.W."/>
            <person name="Bonito G."/>
            <person name="Buee M."/>
            <person name="Carver A."/>
            <person name="Chen C."/>
            <person name="Cichocki N."/>
            <person name="Clum A."/>
            <person name="Culley D."/>
            <person name="Crous P.W."/>
            <person name="Fauchery L."/>
            <person name="Girlanda M."/>
            <person name="Hayes R."/>
            <person name="Keri Z."/>
            <person name="Labutti K."/>
            <person name="Lipzen A."/>
            <person name="Lombard V."/>
            <person name="Magnuson J."/>
            <person name="Maillard F."/>
            <person name="Morin E."/>
            <person name="Murat C."/>
            <person name="Nolan M."/>
            <person name="Ohm R."/>
            <person name="Pangilinan J."/>
            <person name="Pereira M."/>
            <person name="Perotto S."/>
            <person name="Peter M."/>
            <person name="Riley R."/>
            <person name="Sitrit Y."/>
            <person name="Stielow B."/>
            <person name="Szollosi G."/>
            <person name="Zifcakova L."/>
            <person name="Stursova M."/>
            <person name="Spatafora J.W."/>
            <person name="Tedersoo L."/>
            <person name="Vaario L.-M."/>
            <person name="Yamada A."/>
            <person name="Yan M."/>
            <person name="Wang P."/>
            <person name="Xu J."/>
            <person name="Bruns T."/>
            <person name="Baldrian P."/>
            <person name="Vilgalys R."/>
            <person name="Henrissat B."/>
            <person name="Grigoriev I.V."/>
            <person name="Hibbett D."/>
            <person name="Nagy L.G."/>
            <person name="Martin F.M."/>
        </authorList>
    </citation>
    <scope>NUCLEOTIDE SEQUENCE</scope>
    <source>
        <strain evidence="2">UH-Tt-Lm1</strain>
    </source>
</reference>
<reference evidence="2" key="1">
    <citation type="journal article" date="2020" name="Nat. Commun.">
        <title>Large-scale genome sequencing of mycorrhizal fungi provides insights into the early evolution of symbiotic traits.</title>
        <authorList>
            <person name="Miyauchi S."/>
            <person name="Kiss E."/>
            <person name="Kuo A."/>
            <person name="Drula E."/>
            <person name="Kohler A."/>
            <person name="Sanchez-Garcia M."/>
            <person name="Morin E."/>
            <person name="Andreopoulos B."/>
            <person name="Barry K.W."/>
            <person name="Bonito G."/>
            <person name="Buee M."/>
            <person name="Carver A."/>
            <person name="Chen C."/>
            <person name="Cichocki N."/>
            <person name="Clum A."/>
            <person name="Culley D."/>
            <person name="Crous P.W."/>
            <person name="Fauchery L."/>
            <person name="Girlanda M."/>
            <person name="Hayes R.D."/>
            <person name="Keri Z."/>
            <person name="LaButti K."/>
            <person name="Lipzen A."/>
            <person name="Lombard V."/>
            <person name="Magnuson J."/>
            <person name="Maillard F."/>
            <person name="Murat C."/>
            <person name="Nolan M."/>
            <person name="Ohm R.A."/>
            <person name="Pangilinan J."/>
            <person name="Pereira M.F."/>
            <person name="Perotto S."/>
            <person name="Peter M."/>
            <person name="Pfister S."/>
            <person name="Riley R."/>
            <person name="Sitrit Y."/>
            <person name="Stielow J.B."/>
            <person name="Szollosi G."/>
            <person name="Zifcakova L."/>
            <person name="Stursova M."/>
            <person name="Spatafora J.W."/>
            <person name="Tedersoo L."/>
            <person name="Vaario L.M."/>
            <person name="Yamada A."/>
            <person name="Yan M."/>
            <person name="Wang P."/>
            <person name="Xu J."/>
            <person name="Bruns T."/>
            <person name="Baldrian P."/>
            <person name="Vilgalys R."/>
            <person name="Dunand C."/>
            <person name="Henrissat B."/>
            <person name="Grigoriev I.V."/>
            <person name="Hibbett D."/>
            <person name="Nagy L.G."/>
            <person name="Martin F.M."/>
        </authorList>
    </citation>
    <scope>NUCLEOTIDE SEQUENCE</scope>
    <source>
        <strain evidence="2">UH-Tt-Lm1</strain>
    </source>
</reference>
<evidence type="ECO:0000313" key="3">
    <source>
        <dbReference type="Proteomes" id="UP000736335"/>
    </source>
</evidence>
<feature type="transmembrane region" description="Helical" evidence="1">
    <location>
        <begin position="164"/>
        <end position="186"/>
    </location>
</feature>
<feature type="transmembrane region" description="Helical" evidence="1">
    <location>
        <begin position="97"/>
        <end position="117"/>
    </location>
</feature>
<comment type="caution">
    <text evidence="2">The sequence shown here is derived from an EMBL/GenBank/DDBJ whole genome shotgun (WGS) entry which is preliminary data.</text>
</comment>
<name>A0A9P6H8U3_9AGAM</name>
<keyword evidence="1" id="KW-0472">Membrane</keyword>